<feature type="region of interest" description="Disordered" evidence="1">
    <location>
        <begin position="362"/>
        <end position="424"/>
    </location>
</feature>
<organism evidence="3 4">
    <name type="scientific">Nocardiopsis mwathae</name>
    <dbReference type="NCBI Taxonomy" id="1472723"/>
    <lineage>
        <taxon>Bacteria</taxon>
        <taxon>Bacillati</taxon>
        <taxon>Actinomycetota</taxon>
        <taxon>Actinomycetes</taxon>
        <taxon>Streptosporangiales</taxon>
        <taxon>Nocardiopsidaceae</taxon>
        <taxon>Nocardiopsis</taxon>
    </lineage>
</organism>
<reference evidence="3 4" key="1">
    <citation type="submission" date="2020-08" db="EMBL/GenBank/DDBJ databases">
        <title>Sequencing the genomes of 1000 actinobacteria strains.</title>
        <authorList>
            <person name="Klenk H.-P."/>
        </authorList>
    </citation>
    <scope>NUCLEOTIDE SEQUENCE [LARGE SCALE GENOMIC DNA]</scope>
    <source>
        <strain evidence="3 4">DSM 46659</strain>
    </source>
</reference>
<gene>
    <name evidence="3" type="ORF">HNR23_000239</name>
</gene>
<name>A0A7X0D4L2_9ACTN</name>
<feature type="region of interest" description="Disordered" evidence="1">
    <location>
        <begin position="592"/>
        <end position="622"/>
    </location>
</feature>
<feature type="compositionally biased region" description="Gly residues" evidence="1">
    <location>
        <begin position="370"/>
        <end position="383"/>
    </location>
</feature>
<protein>
    <submittedName>
        <fullName evidence="3">Uncharacterized protein</fullName>
    </submittedName>
</protein>
<dbReference type="AlphaFoldDB" id="A0A7X0D4L2"/>
<evidence type="ECO:0000313" key="3">
    <source>
        <dbReference type="EMBL" id="MBB6170179.1"/>
    </source>
</evidence>
<proteinExistence type="predicted"/>
<comment type="caution">
    <text evidence="3">The sequence shown here is derived from an EMBL/GenBank/DDBJ whole genome shotgun (WGS) entry which is preliminary data.</text>
</comment>
<feature type="transmembrane region" description="Helical" evidence="2">
    <location>
        <begin position="158"/>
        <end position="182"/>
    </location>
</feature>
<keyword evidence="2" id="KW-0812">Transmembrane</keyword>
<feature type="transmembrane region" description="Helical" evidence="2">
    <location>
        <begin position="256"/>
        <end position="280"/>
    </location>
</feature>
<feature type="transmembrane region" description="Helical" evidence="2">
    <location>
        <begin position="188"/>
        <end position="210"/>
    </location>
</feature>
<keyword evidence="2" id="KW-0472">Membrane</keyword>
<feature type="transmembrane region" description="Helical" evidence="2">
    <location>
        <begin position="287"/>
        <end position="307"/>
    </location>
</feature>
<feature type="transmembrane region" description="Helical" evidence="2">
    <location>
        <begin position="439"/>
        <end position="460"/>
    </location>
</feature>
<accession>A0A7X0D4L2</accession>
<evidence type="ECO:0000313" key="4">
    <source>
        <dbReference type="Proteomes" id="UP000546642"/>
    </source>
</evidence>
<feature type="transmembrane region" description="Helical" evidence="2">
    <location>
        <begin position="668"/>
        <end position="690"/>
    </location>
</feature>
<evidence type="ECO:0000256" key="1">
    <source>
        <dbReference type="SAM" id="MobiDB-lite"/>
    </source>
</evidence>
<feature type="transmembrane region" description="Helical" evidence="2">
    <location>
        <begin position="231"/>
        <end position="250"/>
    </location>
</feature>
<feature type="transmembrane region" description="Helical" evidence="2">
    <location>
        <begin position="78"/>
        <end position="99"/>
    </location>
</feature>
<dbReference type="RefSeq" id="WP_184072654.1">
    <property type="nucleotide sequence ID" value="NZ_JACHDS010000001.1"/>
</dbReference>
<sequence length="706" mass="72435">MGRAAGALAPWAVGLGAGVLALGPALGPGNVLRYDMVFVPDPPLSAVTLGAGDGFPRAVPSDAVVGLLNRVLPVPADVVQALVLLAVFMIGAAGTARLVPGRRFAPKLAAAVFYVWNPFVAERLLLGQWAVLLGYAGLPWVLAAVARRARLSRLIAALLPAAVGGFSSVVLSALVALPAAVAHRRVPLVAVVQVARVAGALLLVSLPWLVPALVSGARTDPAAVDLFAPRADTPFGTVGSLLVLGGIWNAEAVPEWYGHPFVAACRLGLAVGAVAGWVWLARRWRPVFARGLTVAAVLGFAVALLGVTELGRELLRGLIAVWPGFGPLRDGQLYVAPLALLQAVGFGGAVMWLWGDVKEPRGADDDRGGRGAGDAGDAGGGRGVGDRWGAEEGAGTPGHAAAGAPGDPPTSRRPAAPSAPPPVSSGLWTALRADAAGPLAAVLLILAPVVLLPGLAWGAAGRLVAVDYPAEWSEVQRIAADDEAPGAVLVLPWSAYRGVDWAGGGRTIVVLDPATKLFDRRVVWNDDLRVADDGDVRVIEGEDPLARRVAEVIGADASDPSGIPPTLRAPGAAALLGGLGIRYVLVEREAMPPPGAGTGDGGSGESTADGIPGPVAEKPDRSPVENKFLFASDGAELVHDGSRLSLIRLPDEHVVAVKDRLTALEVTGWLVTVGAILWSFVVSGSSLILMRPARADGPDSRKESSQ</sequence>
<dbReference type="Proteomes" id="UP000546642">
    <property type="component" value="Unassembled WGS sequence"/>
</dbReference>
<keyword evidence="4" id="KW-1185">Reference proteome</keyword>
<feature type="transmembrane region" description="Helical" evidence="2">
    <location>
        <begin position="333"/>
        <end position="354"/>
    </location>
</feature>
<dbReference type="EMBL" id="JACHDS010000001">
    <property type="protein sequence ID" value="MBB6170179.1"/>
    <property type="molecule type" value="Genomic_DNA"/>
</dbReference>
<feature type="compositionally biased region" description="Low complexity" evidence="1">
    <location>
        <begin position="391"/>
        <end position="405"/>
    </location>
</feature>
<keyword evidence="2" id="KW-1133">Transmembrane helix</keyword>
<evidence type="ECO:0000256" key="2">
    <source>
        <dbReference type="SAM" id="Phobius"/>
    </source>
</evidence>